<dbReference type="Pfam" id="PF13490">
    <property type="entry name" value="zf-HC2"/>
    <property type="match status" value="1"/>
</dbReference>
<dbReference type="RefSeq" id="WP_344570706.1">
    <property type="nucleotide sequence ID" value="NZ_BAAARJ010000035.1"/>
</dbReference>
<keyword evidence="2" id="KW-0804">Transcription</keyword>
<keyword evidence="6" id="KW-1185">Reference proteome</keyword>
<reference evidence="6" key="1">
    <citation type="journal article" date="2019" name="Int. J. Syst. Evol. Microbiol.">
        <title>The Global Catalogue of Microorganisms (GCM) 10K type strain sequencing project: providing services to taxonomists for standard genome sequencing and annotation.</title>
        <authorList>
            <consortium name="The Broad Institute Genomics Platform"/>
            <consortium name="The Broad Institute Genome Sequencing Center for Infectious Disease"/>
            <person name="Wu L."/>
            <person name="Ma J."/>
        </authorList>
    </citation>
    <scope>NUCLEOTIDE SEQUENCE [LARGE SCALE GENOMIC DNA]</scope>
    <source>
        <strain evidence="6">JCM 16373</strain>
    </source>
</reference>
<feature type="domain" description="Putative zinc-finger" evidence="4">
    <location>
        <begin position="4"/>
        <end position="33"/>
    </location>
</feature>
<evidence type="ECO:0000256" key="1">
    <source>
        <dbReference type="ARBA" id="ARBA00023015"/>
    </source>
</evidence>
<dbReference type="SUPFAM" id="SSF109854">
    <property type="entry name" value="DinB/YfiT-like putative metalloenzymes"/>
    <property type="match status" value="1"/>
</dbReference>
<comment type="caution">
    <text evidence="5">The sequence shown here is derived from an EMBL/GenBank/DDBJ whole genome shotgun (WGS) entry which is preliminary data.</text>
</comment>
<proteinExistence type="predicted"/>
<accession>A0ABP6DGI4</accession>
<dbReference type="InterPro" id="IPR034660">
    <property type="entry name" value="DinB/YfiT-like"/>
</dbReference>
<protein>
    <submittedName>
        <fullName evidence="5">Zf-HC2 domain-containing protein</fullName>
    </submittedName>
</protein>
<dbReference type="Proteomes" id="UP001501447">
    <property type="component" value="Unassembled WGS sequence"/>
</dbReference>
<evidence type="ECO:0000256" key="3">
    <source>
        <dbReference type="SAM" id="MobiDB-lite"/>
    </source>
</evidence>
<organism evidence="5 6">
    <name type="scientific">Streptomyces axinellae</name>
    <dbReference type="NCBI Taxonomy" id="552788"/>
    <lineage>
        <taxon>Bacteria</taxon>
        <taxon>Bacillati</taxon>
        <taxon>Actinomycetota</taxon>
        <taxon>Actinomycetes</taxon>
        <taxon>Kitasatosporales</taxon>
        <taxon>Streptomycetaceae</taxon>
        <taxon>Streptomyces</taxon>
    </lineage>
</organism>
<dbReference type="EMBL" id="BAAARJ010000035">
    <property type="protein sequence ID" value="GAA2639406.1"/>
    <property type="molecule type" value="Genomic_DNA"/>
</dbReference>
<feature type="compositionally biased region" description="Low complexity" evidence="3">
    <location>
        <begin position="214"/>
        <end position="227"/>
    </location>
</feature>
<dbReference type="Gene3D" id="1.10.10.1320">
    <property type="entry name" value="Anti-sigma factor, zinc-finger domain"/>
    <property type="match status" value="1"/>
</dbReference>
<dbReference type="InterPro" id="IPR041916">
    <property type="entry name" value="Anti_sigma_zinc_sf"/>
</dbReference>
<name>A0ABP6DGI4_9ACTN</name>
<dbReference type="InterPro" id="IPR027383">
    <property type="entry name" value="Znf_put"/>
</dbReference>
<keyword evidence="1" id="KW-0805">Transcription regulation</keyword>
<evidence type="ECO:0000256" key="2">
    <source>
        <dbReference type="ARBA" id="ARBA00023163"/>
    </source>
</evidence>
<evidence type="ECO:0000259" key="4">
    <source>
        <dbReference type="Pfam" id="PF13490"/>
    </source>
</evidence>
<evidence type="ECO:0000313" key="5">
    <source>
        <dbReference type="EMBL" id="GAA2639406.1"/>
    </source>
</evidence>
<evidence type="ECO:0000313" key="6">
    <source>
        <dbReference type="Proteomes" id="UP001501447"/>
    </source>
</evidence>
<sequence length="416" mass="43862">MLKSLLGAWALAACSAEETTAVEAHLTDCASCADEALRLRDAVGLLHAEDSLDLDPMLRSRVLEGCLGRRPARIPVPGWAAPYDAETARLDALLRDMADEEWRAPVRLRWFDGEREAGRETTVAGVIGHLLAVDGLVATALGLPDPLLSGAASVEAGPGPGPMARTEVFWALDTAHHTPAAREPWRAQSHAMIRHVSFAADAEGGDGPEPFTPPGTFTNPGTFTPPGIRASPGPRDPDASARSGPFTRSGPFAARPISYGDFALPLHDAFLDRAFECWMHAEDIAGAVDYPYGPPGPEHLNLLVDLAARQLPGTIAVRRRTGLAPPPRRLGPAGAPGRTLHLEVEGRGGGDWYIPLDSPGAGASPEGKVAHVAMDGLEFCQLAAGHVPPLEAAAGQDGDREAIRDVLFAVASLSRL</sequence>
<gene>
    <name evidence="5" type="ORF">GCM10009863_65490</name>
</gene>
<feature type="region of interest" description="Disordered" evidence="3">
    <location>
        <begin position="202"/>
        <end position="249"/>
    </location>
</feature>